<dbReference type="Proteomes" id="UP001595833">
    <property type="component" value="Unassembled WGS sequence"/>
</dbReference>
<accession>A0ABV9YC47</accession>
<dbReference type="EMBL" id="JBHSJB010000053">
    <property type="protein sequence ID" value="MFC5060330.1"/>
    <property type="molecule type" value="Genomic_DNA"/>
</dbReference>
<evidence type="ECO:0000259" key="1">
    <source>
        <dbReference type="Pfam" id="PF17885"/>
    </source>
</evidence>
<dbReference type="SUPFAM" id="SSF51905">
    <property type="entry name" value="FAD/NAD(P)-binding domain"/>
    <property type="match status" value="1"/>
</dbReference>
<keyword evidence="2" id="KW-0560">Oxidoreductase</keyword>
<dbReference type="InterPro" id="IPR041654">
    <property type="entry name" value="StyA_sbd"/>
</dbReference>
<keyword evidence="2" id="KW-0503">Monooxygenase</keyword>
<protein>
    <submittedName>
        <fullName evidence="2">Styrene monooxygenase/indole monooxygenase family protein</fullName>
    </submittedName>
</protein>
<dbReference type="InterPro" id="IPR036188">
    <property type="entry name" value="FAD/NAD-bd_sf"/>
</dbReference>
<dbReference type="PRINTS" id="PR00420">
    <property type="entry name" value="RNGMNOXGNASE"/>
</dbReference>
<dbReference type="RefSeq" id="WP_344037301.1">
    <property type="nucleotide sequence ID" value="NZ_BAAAKE010000007.1"/>
</dbReference>
<proteinExistence type="predicted"/>
<evidence type="ECO:0000313" key="3">
    <source>
        <dbReference type="Proteomes" id="UP001595833"/>
    </source>
</evidence>
<comment type="caution">
    <text evidence="2">The sequence shown here is derived from an EMBL/GenBank/DDBJ whole genome shotgun (WGS) entry which is preliminary data.</text>
</comment>
<dbReference type="GO" id="GO:0004497">
    <property type="term" value="F:monooxygenase activity"/>
    <property type="evidence" value="ECO:0007669"/>
    <property type="project" value="UniProtKB-KW"/>
</dbReference>
<name>A0ABV9YC47_9PSEU</name>
<dbReference type="Pfam" id="PF17885">
    <property type="entry name" value="Smoa_sbd"/>
    <property type="match status" value="1"/>
</dbReference>
<reference evidence="3" key="1">
    <citation type="journal article" date="2019" name="Int. J. Syst. Evol. Microbiol.">
        <title>The Global Catalogue of Microorganisms (GCM) 10K type strain sequencing project: providing services to taxonomists for standard genome sequencing and annotation.</title>
        <authorList>
            <consortium name="The Broad Institute Genomics Platform"/>
            <consortium name="The Broad Institute Genome Sequencing Center for Infectious Disease"/>
            <person name="Wu L."/>
            <person name="Ma J."/>
        </authorList>
    </citation>
    <scope>NUCLEOTIDE SEQUENCE [LARGE SCALE GENOMIC DNA]</scope>
    <source>
        <strain evidence="3">KCTC 12848</strain>
    </source>
</reference>
<gene>
    <name evidence="2" type="ORF">ACFPFM_42025</name>
</gene>
<organism evidence="2 3">
    <name type="scientific">Saccharothrix xinjiangensis</name>
    <dbReference type="NCBI Taxonomy" id="204798"/>
    <lineage>
        <taxon>Bacteria</taxon>
        <taxon>Bacillati</taxon>
        <taxon>Actinomycetota</taxon>
        <taxon>Actinomycetes</taxon>
        <taxon>Pseudonocardiales</taxon>
        <taxon>Pseudonocardiaceae</taxon>
        <taxon>Saccharothrix</taxon>
    </lineage>
</organism>
<feature type="domain" description="Styrene monooxygenase StyA putative substrate binding" evidence="1">
    <location>
        <begin position="150"/>
        <end position="260"/>
    </location>
</feature>
<dbReference type="Gene3D" id="3.50.50.60">
    <property type="entry name" value="FAD/NAD(P)-binding domain"/>
    <property type="match status" value="2"/>
</dbReference>
<sequence>MRKVLVVGAGQAGLQLALGLLGRGYDVTIMSARTPEEIRAGRVMSTQCMFGPALRCERDLGLDLWADRTPRIGGLGLSVGAPTGDGGWQRALNWLGLLDEHAQSVDQRVKMAGWLELLEDRGGNVVYHGVTTSDLDALTALFDLVVVAAGKGELVEAFTRDPRRSPYRTPQRVLSVAYVHGMAPRPEHPDLPAVRFNAVPGVGELFVIPGFTLSGPCDILFFEGLPGGPLDCWADRPGPAEHLDRTLALVRRFVPWEHERCREVELTDGHATLTGAYAPVVREPVAVLPSGGRVLGMADVVVANDPITGQGSNNAARCAASYLDSIVAHGDRPFDEEWMRGAFEAYWEHARHVTSWTNAMLQPPPEHVMRIFGAALEHPAVAHRFANCFADPSDLEEWFFDPELADRYLASVARG</sequence>
<evidence type="ECO:0000313" key="2">
    <source>
        <dbReference type="EMBL" id="MFC5060330.1"/>
    </source>
</evidence>
<keyword evidence="3" id="KW-1185">Reference proteome</keyword>
<dbReference type="Gene3D" id="3.30.9.40">
    <property type="match status" value="1"/>
</dbReference>